<dbReference type="AlphaFoldDB" id="A0A9W7MPZ2"/>
<sequence>MVLGVDWMKRYSPIMMDFNEMTLKFKMEEKEITLQGGQHTNKIKLISEGRLQKMTEKDLEILGEIYLLSAKAQEVEIPERLLPLLQEYHMVFEEPKGMPPQGCLTTL</sequence>
<organism evidence="1 2">
    <name type="scientific">Hibiscus trionum</name>
    <name type="common">Flower of an hour</name>
    <dbReference type="NCBI Taxonomy" id="183268"/>
    <lineage>
        <taxon>Eukaryota</taxon>
        <taxon>Viridiplantae</taxon>
        <taxon>Streptophyta</taxon>
        <taxon>Embryophyta</taxon>
        <taxon>Tracheophyta</taxon>
        <taxon>Spermatophyta</taxon>
        <taxon>Magnoliopsida</taxon>
        <taxon>eudicotyledons</taxon>
        <taxon>Gunneridae</taxon>
        <taxon>Pentapetalae</taxon>
        <taxon>rosids</taxon>
        <taxon>malvids</taxon>
        <taxon>Malvales</taxon>
        <taxon>Malvaceae</taxon>
        <taxon>Malvoideae</taxon>
        <taxon>Hibiscus</taxon>
    </lineage>
</organism>
<evidence type="ECO:0000313" key="1">
    <source>
        <dbReference type="EMBL" id="GMJ10449.1"/>
    </source>
</evidence>
<gene>
    <name evidence="1" type="ORF">HRI_004714100</name>
</gene>
<proteinExistence type="predicted"/>
<comment type="caution">
    <text evidence="1">The sequence shown here is derived from an EMBL/GenBank/DDBJ whole genome shotgun (WGS) entry which is preliminary data.</text>
</comment>
<name>A0A9W7MPZ2_HIBTR</name>
<dbReference type="OrthoDB" id="1933597at2759"/>
<protein>
    <submittedName>
        <fullName evidence="1">Uncharacterized protein</fullName>
    </submittedName>
</protein>
<dbReference type="Proteomes" id="UP001165190">
    <property type="component" value="Unassembled WGS sequence"/>
</dbReference>
<keyword evidence="2" id="KW-1185">Reference proteome</keyword>
<reference evidence="1" key="1">
    <citation type="submission" date="2023-05" db="EMBL/GenBank/DDBJ databases">
        <title>Genome and transcriptome analyses reveal genes involved in the formation of fine ridges on petal epidermal cells in Hibiscus trionum.</title>
        <authorList>
            <person name="Koshimizu S."/>
            <person name="Masuda S."/>
            <person name="Ishii T."/>
            <person name="Shirasu K."/>
            <person name="Hoshino A."/>
            <person name="Arita M."/>
        </authorList>
    </citation>
    <scope>NUCLEOTIDE SEQUENCE</scope>
    <source>
        <strain evidence="1">Hamamatsu line</strain>
    </source>
</reference>
<evidence type="ECO:0000313" key="2">
    <source>
        <dbReference type="Proteomes" id="UP001165190"/>
    </source>
</evidence>
<dbReference type="EMBL" id="BSYR01000056">
    <property type="protein sequence ID" value="GMJ10449.1"/>
    <property type="molecule type" value="Genomic_DNA"/>
</dbReference>
<accession>A0A9W7MPZ2</accession>